<feature type="compositionally biased region" description="Low complexity" evidence="1">
    <location>
        <begin position="46"/>
        <end position="57"/>
    </location>
</feature>
<organism evidence="3 4">
    <name type="scientific">Streptomyces filipinensis</name>
    <dbReference type="NCBI Taxonomy" id="66887"/>
    <lineage>
        <taxon>Bacteria</taxon>
        <taxon>Bacillati</taxon>
        <taxon>Actinomycetota</taxon>
        <taxon>Actinomycetes</taxon>
        <taxon>Kitasatosporales</taxon>
        <taxon>Streptomycetaceae</taxon>
        <taxon>Streptomyces</taxon>
    </lineage>
</organism>
<keyword evidence="4" id="KW-1185">Reference proteome</keyword>
<keyword evidence="2" id="KW-0732">Signal</keyword>
<evidence type="ECO:0000313" key="4">
    <source>
        <dbReference type="Proteomes" id="UP000618795"/>
    </source>
</evidence>
<reference evidence="3" key="1">
    <citation type="journal article" date="2014" name="Int. J. Syst. Evol. Microbiol.">
        <title>Complete genome sequence of Corynebacterium casei LMG S-19264T (=DSM 44701T), isolated from a smear-ripened cheese.</title>
        <authorList>
            <consortium name="US DOE Joint Genome Institute (JGI-PGF)"/>
            <person name="Walter F."/>
            <person name="Albersmeier A."/>
            <person name="Kalinowski J."/>
            <person name="Ruckert C."/>
        </authorList>
    </citation>
    <scope>NUCLEOTIDE SEQUENCE</scope>
    <source>
        <strain evidence="3">JCM 4369</strain>
    </source>
</reference>
<dbReference type="RefSeq" id="WP_191878196.1">
    <property type="nucleotide sequence ID" value="NZ_BMTD01000029.1"/>
</dbReference>
<feature type="region of interest" description="Disordered" evidence="1">
    <location>
        <begin position="46"/>
        <end position="80"/>
    </location>
</feature>
<protein>
    <submittedName>
        <fullName evidence="3">Uncharacterized protein</fullName>
    </submittedName>
</protein>
<evidence type="ECO:0000256" key="1">
    <source>
        <dbReference type="SAM" id="MobiDB-lite"/>
    </source>
</evidence>
<dbReference type="Proteomes" id="UP000618795">
    <property type="component" value="Unassembled WGS sequence"/>
</dbReference>
<reference evidence="3" key="2">
    <citation type="submission" date="2020-09" db="EMBL/GenBank/DDBJ databases">
        <authorList>
            <person name="Sun Q."/>
            <person name="Ohkuma M."/>
        </authorList>
    </citation>
    <scope>NUCLEOTIDE SEQUENCE</scope>
    <source>
        <strain evidence="3">JCM 4369</strain>
    </source>
</reference>
<feature type="chain" id="PRO_5036835431" evidence="2">
    <location>
        <begin position="43"/>
        <end position="93"/>
    </location>
</feature>
<comment type="caution">
    <text evidence="3">The sequence shown here is derived from an EMBL/GenBank/DDBJ whole genome shotgun (WGS) entry which is preliminary data.</text>
</comment>
<feature type="signal peptide" evidence="2">
    <location>
        <begin position="1"/>
        <end position="42"/>
    </location>
</feature>
<gene>
    <name evidence="3" type="ORF">GCM10010260_78130</name>
</gene>
<proteinExistence type="predicted"/>
<dbReference type="AlphaFoldDB" id="A0A918IJ70"/>
<dbReference type="EMBL" id="BMTD01000029">
    <property type="protein sequence ID" value="GGV26096.1"/>
    <property type="molecule type" value="Genomic_DNA"/>
</dbReference>
<evidence type="ECO:0000313" key="3">
    <source>
        <dbReference type="EMBL" id="GGV26096.1"/>
    </source>
</evidence>
<evidence type="ECO:0000256" key="2">
    <source>
        <dbReference type="SAM" id="SignalP"/>
    </source>
</evidence>
<sequence length="93" mass="9396">MNTAQVNPAKYPRLLSRMPRICAVSAVSAALGMTWLAGTANAASAATPAPHAAAQTTGVTPAPAHGHRAPEAQRGGGDYGDDDCEGLIVLLCN</sequence>
<name>A0A918IJ70_9ACTN</name>
<accession>A0A918IJ70</accession>